<evidence type="ECO:0000313" key="5">
    <source>
        <dbReference type="WBParaSite" id="BXY_0825200.1"/>
    </source>
</evidence>
<dbReference type="OrthoDB" id="10052741at2759"/>
<evidence type="ECO:0000313" key="2">
    <source>
        <dbReference type="EMBL" id="CAD5227673.1"/>
    </source>
</evidence>
<dbReference type="Proteomes" id="UP000582659">
    <property type="component" value="Unassembled WGS sequence"/>
</dbReference>
<organism evidence="3 5">
    <name type="scientific">Bursaphelenchus xylophilus</name>
    <name type="common">Pinewood nematode worm</name>
    <name type="synonym">Aphelenchoides xylophilus</name>
    <dbReference type="NCBI Taxonomy" id="6326"/>
    <lineage>
        <taxon>Eukaryota</taxon>
        <taxon>Metazoa</taxon>
        <taxon>Ecdysozoa</taxon>
        <taxon>Nematoda</taxon>
        <taxon>Chromadorea</taxon>
        <taxon>Rhabditida</taxon>
        <taxon>Tylenchina</taxon>
        <taxon>Tylenchomorpha</taxon>
        <taxon>Aphelenchoidea</taxon>
        <taxon>Aphelenchoididae</taxon>
        <taxon>Bursaphelenchus</taxon>
    </lineage>
</organism>
<dbReference type="EMBL" id="CAJFCV020000004">
    <property type="protein sequence ID" value="CAG9118061.1"/>
    <property type="molecule type" value="Genomic_DNA"/>
</dbReference>
<dbReference type="SMART" id="SM00256">
    <property type="entry name" value="FBOX"/>
    <property type="match status" value="1"/>
</dbReference>
<sequence>MKLRRLDGTVDPWRRFAALVASKPCRPTYGPDFSILPVEILLKIFRNLSVADLGRLCQTCTKFCKIIQNYRLSLEILHIPTIVIQYGKWFDVLTKVKSNEVKLTYQMASDKRLPKVRKPRFLKSDRVAPLKGIIQHSYFDTTYIRFELLHPDMVFDLHLSMISTRTLYLDFSHHSIQKTLLQRYWNTMAQAINDNVNIDVVNIILNPKNNELYGQILRSLPDCSVEAVLAVGCKLSKNFLSDM</sequence>
<dbReference type="InterPro" id="IPR001810">
    <property type="entry name" value="F-box_dom"/>
</dbReference>
<dbReference type="WBParaSite" id="BXY_0825200.1">
    <property type="protein sequence ID" value="BXY_0825200.1"/>
    <property type="gene ID" value="BXY_0825200"/>
</dbReference>
<dbReference type="Pfam" id="PF12937">
    <property type="entry name" value="F-box-like"/>
    <property type="match status" value="1"/>
</dbReference>
<proteinExistence type="predicted"/>
<name>A0A1I7S5G7_BURXY</name>
<evidence type="ECO:0000313" key="4">
    <source>
        <dbReference type="Proteomes" id="UP000659654"/>
    </source>
</evidence>
<reference evidence="5" key="1">
    <citation type="submission" date="2016-11" db="UniProtKB">
        <authorList>
            <consortium name="WormBaseParasite"/>
        </authorList>
    </citation>
    <scope>IDENTIFICATION</scope>
</reference>
<gene>
    <name evidence="2" type="ORF">BXYJ_LOCUS10067</name>
</gene>
<protein>
    <submittedName>
        <fullName evidence="2">(pine wood nematode) hypothetical protein</fullName>
    </submittedName>
    <submittedName>
        <fullName evidence="5">F-box domain-containing protein</fullName>
    </submittedName>
</protein>
<dbReference type="Gene3D" id="1.20.1280.50">
    <property type="match status" value="1"/>
</dbReference>
<dbReference type="SUPFAM" id="SSF81383">
    <property type="entry name" value="F-box domain"/>
    <property type="match status" value="1"/>
</dbReference>
<reference evidence="2" key="2">
    <citation type="submission" date="2020-09" db="EMBL/GenBank/DDBJ databases">
        <authorList>
            <person name="Kikuchi T."/>
        </authorList>
    </citation>
    <scope>NUCLEOTIDE SEQUENCE</scope>
    <source>
        <strain evidence="2">Ka4C1</strain>
    </source>
</reference>
<evidence type="ECO:0000313" key="3">
    <source>
        <dbReference type="Proteomes" id="UP000095284"/>
    </source>
</evidence>
<dbReference type="InterPro" id="IPR036047">
    <property type="entry name" value="F-box-like_dom_sf"/>
</dbReference>
<dbReference type="CDD" id="cd09917">
    <property type="entry name" value="F-box_SF"/>
    <property type="match status" value="1"/>
</dbReference>
<evidence type="ECO:0000259" key="1">
    <source>
        <dbReference type="PROSITE" id="PS50181"/>
    </source>
</evidence>
<feature type="domain" description="F-box" evidence="1">
    <location>
        <begin position="30"/>
        <end position="76"/>
    </location>
</feature>
<dbReference type="Proteomes" id="UP000095284">
    <property type="component" value="Unplaced"/>
</dbReference>
<accession>A0A1I7S5G7</accession>
<dbReference type="AlphaFoldDB" id="A0A1I7S5G7"/>
<dbReference type="Proteomes" id="UP000659654">
    <property type="component" value="Unassembled WGS sequence"/>
</dbReference>
<keyword evidence="4" id="KW-1185">Reference proteome</keyword>
<dbReference type="EMBL" id="CAJFDI010000004">
    <property type="protein sequence ID" value="CAD5227673.1"/>
    <property type="molecule type" value="Genomic_DNA"/>
</dbReference>
<dbReference type="PROSITE" id="PS50181">
    <property type="entry name" value="FBOX"/>
    <property type="match status" value="1"/>
</dbReference>